<feature type="region of interest" description="Disordered" evidence="1">
    <location>
        <begin position="68"/>
        <end position="91"/>
    </location>
</feature>
<feature type="domain" description="Fusion protein IQCJ-SCHIP1 N-terminal" evidence="2">
    <location>
        <begin position="4"/>
        <end position="102"/>
    </location>
</feature>
<dbReference type="GeneTree" id="ENSGT00390000000847"/>
<keyword evidence="4" id="KW-1185">Reference proteome</keyword>
<dbReference type="OMA" id="QANDGKY"/>
<reference evidence="3" key="2">
    <citation type="submission" date="2025-09" db="UniProtKB">
        <authorList>
            <consortium name="Ensembl"/>
        </authorList>
    </citation>
    <scope>IDENTIFICATION</scope>
</reference>
<protein>
    <submittedName>
        <fullName evidence="3">IQ motif containing J</fullName>
    </submittedName>
</protein>
<dbReference type="PANTHER" id="PTHR35976:SF1">
    <property type="entry name" value="IQ DOMAIN-CONTAINING PROTEIN J"/>
    <property type="match status" value="1"/>
</dbReference>
<sequence length="164" mass="18952">SLQEELKRLQHTLGQIGDGKYLFENHQLAMDMENNIEKYHFNLQPLESKVKVIQRAWRGYLQRQDLQSQDHLEKRSPSPPSLTSDKMSSSISMNTFSDGSTPVSKPCPFKGIINFIFNTISIMRKFNVGRQPFSQYLSLLGPKYSTLSPDLERLHLLTNYVFVQ</sequence>
<evidence type="ECO:0000259" key="2">
    <source>
        <dbReference type="Pfam" id="PF15157"/>
    </source>
</evidence>
<dbReference type="InterPro" id="IPR000048">
    <property type="entry name" value="IQ_motif_EF-hand-BS"/>
</dbReference>
<evidence type="ECO:0000313" key="4">
    <source>
        <dbReference type="Proteomes" id="UP000694421"/>
    </source>
</evidence>
<dbReference type="PROSITE" id="PS50096">
    <property type="entry name" value="IQ"/>
    <property type="match status" value="1"/>
</dbReference>
<dbReference type="Pfam" id="PF15157">
    <property type="entry name" value="IQCJ-SCHIP1"/>
    <property type="match status" value="1"/>
</dbReference>
<reference evidence="3" key="1">
    <citation type="submission" date="2025-08" db="UniProtKB">
        <authorList>
            <consortium name="Ensembl"/>
        </authorList>
    </citation>
    <scope>IDENTIFICATION</scope>
</reference>
<evidence type="ECO:0000256" key="1">
    <source>
        <dbReference type="SAM" id="MobiDB-lite"/>
    </source>
</evidence>
<dbReference type="SMART" id="SM00015">
    <property type="entry name" value="IQ"/>
    <property type="match status" value="1"/>
</dbReference>
<dbReference type="InterPro" id="IPR029362">
    <property type="entry name" value="IQCJ-SCHIP1_N"/>
</dbReference>
<organism evidence="3 4">
    <name type="scientific">Salvator merianae</name>
    <name type="common">Argentine black and white tegu</name>
    <name type="synonym">Tupinambis merianae</name>
    <dbReference type="NCBI Taxonomy" id="96440"/>
    <lineage>
        <taxon>Eukaryota</taxon>
        <taxon>Metazoa</taxon>
        <taxon>Chordata</taxon>
        <taxon>Craniata</taxon>
        <taxon>Vertebrata</taxon>
        <taxon>Euteleostomi</taxon>
        <taxon>Lepidosauria</taxon>
        <taxon>Squamata</taxon>
        <taxon>Bifurcata</taxon>
        <taxon>Unidentata</taxon>
        <taxon>Episquamata</taxon>
        <taxon>Laterata</taxon>
        <taxon>Teiioidea</taxon>
        <taxon>Teiidae</taxon>
        <taxon>Salvator</taxon>
    </lineage>
</organism>
<name>A0A8D0B9S0_SALMN</name>
<dbReference type="InterPro" id="IPR053113">
    <property type="entry name" value="IQ_domain_protein"/>
</dbReference>
<proteinExistence type="predicted"/>
<accession>A0A8D0B9S0</accession>
<dbReference type="PANTHER" id="PTHR35976">
    <property type="entry name" value="IQ DOMAIN-CONTAINING PROTEIN J"/>
    <property type="match status" value="1"/>
</dbReference>
<dbReference type="AlphaFoldDB" id="A0A8D0B9S0"/>
<feature type="compositionally biased region" description="Polar residues" evidence="1">
    <location>
        <begin position="81"/>
        <end position="91"/>
    </location>
</feature>
<dbReference type="Proteomes" id="UP000694421">
    <property type="component" value="Unplaced"/>
</dbReference>
<evidence type="ECO:0000313" key="3">
    <source>
        <dbReference type="Ensembl" id="ENSSMRP00000000868.1"/>
    </source>
</evidence>
<dbReference type="Ensembl" id="ENSSMRT00000001041.1">
    <property type="protein sequence ID" value="ENSSMRP00000000868.1"/>
    <property type="gene ID" value="ENSSMRG00000000758.1"/>
</dbReference>